<dbReference type="Proteomes" id="UP001169006">
    <property type="component" value="Unassembled WGS sequence"/>
</dbReference>
<reference evidence="2" key="1">
    <citation type="journal article" date="2015" name="Int. J. Syst. Evol. Microbiol.">
        <title>Rhizobium oryzicola sp. nov., potential plant-growth-promoting endophytic bacteria isolated from rice roots.</title>
        <authorList>
            <person name="Zhang X.X."/>
            <person name="Gao J.S."/>
            <person name="Cao Y.H."/>
            <person name="Sheirdil R.A."/>
            <person name="Wang X.C."/>
            <person name="Zhang L."/>
        </authorList>
    </citation>
    <scope>NUCLEOTIDE SEQUENCE</scope>
    <source>
        <strain evidence="2">05753</strain>
    </source>
</reference>
<feature type="compositionally biased region" description="Basic residues" evidence="1">
    <location>
        <begin position="64"/>
        <end position="73"/>
    </location>
</feature>
<organism evidence="2 3">
    <name type="scientific">Rhizobium oryzicola</name>
    <dbReference type="NCBI Taxonomy" id="1232668"/>
    <lineage>
        <taxon>Bacteria</taxon>
        <taxon>Pseudomonadati</taxon>
        <taxon>Pseudomonadota</taxon>
        <taxon>Alphaproteobacteria</taxon>
        <taxon>Hyphomicrobiales</taxon>
        <taxon>Rhizobiaceae</taxon>
        <taxon>Rhizobium/Agrobacterium group</taxon>
        <taxon>Rhizobium</taxon>
    </lineage>
</organism>
<proteinExistence type="predicted"/>
<keyword evidence="3" id="KW-1185">Reference proteome</keyword>
<comment type="caution">
    <text evidence="2">The sequence shown here is derived from an EMBL/GenBank/DDBJ whole genome shotgun (WGS) entry which is preliminary data.</text>
</comment>
<evidence type="ECO:0000313" key="2">
    <source>
        <dbReference type="EMBL" id="MDO1584660.1"/>
    </source>
</evidence>
<dbReference type="RefSeq" id="WP_302078904.1">
    <property type="nucleotide sequence ID" value="NZ_JAUKWQ010000009.1"/>
</dbReference>
<reference evidence="2" key="2">
    <citation type="submission" date="2023-07" db="EMBL/GenBank/DDBJ databases">
        <authorList>
            <person name="Sun H."/>
        </authorList>
    </citation>
    <scope>NUCLEOTIDE SEQUENCE</scope>
    <source>
        <strain evidence="2">05753</strain>
    </source>
</reference>
<feature type="compositionally biased region" description="Basic and acidic residues" evidence="1">
    <location>
        <begin position="1"/>
        <end position="10"/>
    </location>
</feature>
<evidence type="ECO:0008006" key="4">
    <source>
        <dbReference type="Google" id="ProtNLM"/>
    </source>
</evidence>
<evidence type="ECO:0000256" key="1">
    <source>
        <dbReference type="SAM" id="MobiDB-lite"/>
    </source>
</evidence>
<protein>
    <recommendedName>
        <fullName evidence="4">Transcriptional regulator</fullName>
    </recommendedName>
</protein>
<feature type="region of interest" description="Disordered" evidence="1">
    <location>
        <begin position="1"/>
        <end position="73"/>
    </location>
</feature>
<evidence type="ECO:0000313" key="3">
    <source>
        <dbReference type="Proteomes" id="UP001169006"/>
    </source>
</evidence>
<accession>A0ABT8T296</accession>
<dbReference type="EMBL" id="JAUKWQ010000009">
    <property type="protein sequence ID" value="MDO1584660.1"/>
    <property type="molecule type" value="Genomic_DNA"/>
</dbReference>
<gene>
    <name evidence="2" type="ORF">Q2T52_21445</name>
</gene>
<sequence>MSITKDEFFKPGKTSSAEKASRTDEAARQIIQADQADRIRKTERLRQLREARDADGPAIVPPAAKKRTAKSGK</sequence>
<name>A0ABT8T296_9HYPH</name>
<feature type="compositionally biased region" description="Basic and acidic residues" evidence="1">
    <location>
        <begin position="35"/>
        <end position="55"/>
    </location>
</feature>